<dbReference type="STRING" id="105231.A0A1Y1IUF2"/>
<dbReference type="GO" id="GO:0003677">
    <property type="term" value="F:DNA binding"/>
    <property type="evidence" value="ECO:0007669"/>
    <property type="project" value="InterPro"/>
</dbReference>
<name>A0A1Y1IUF2_KLENI</name>
<dbReference type="InterPro" id="IPR011010">
    <property type="entry name" value="DNA_brk_join_enz"/>
</dbReference>
<dbReference type="Pfam" id="PF16787">
    <property type="entry name" value="NDC10_II"/>
    <property type="match status" value="1"/>
</dbReference>
<sequence>MKEEEAEEARRAAEEEDANDDEAPRGARSDDDDPISDVEGSDPEDETEQQSRAIETAYANLQKGATQKSYGGGTRYYRSHSWLNSHVKAFQWAYRTYPRRADAIVQDLRKLKAVQNVLKAAKERDANQSKETDFLWLNSALGRGQDATNRQLPDQFSYSLQFVGPDVADVFATVTRNEKTNQNGRAKFIGAMRHRNVINCCVGAEAMRSFYRFHVQDRAENSCPDFSSRRAWYDTPVAPGRATKRKREKGSQGVTYQTYYDYFKKAFQANGITSDKVVHAGRGHRARAAAAAGAKEREIQGLGQWTYAQFDMSYLTSLPAKALIIQAGFTEDWMDRRPLMQTYVIPRSRVHPPEELLQLVFPWLDEALVVVKKNGEPPHQLPDPALGIRAPPFGFPDWNELLRSILLSETEKPRPPPRPGFLTSPRETEHLRSGFPNRHGQLTPRTSKQPRGLGSPGGSEHLNRLPRPFQYTDDPGVQADPGESEHFRPSDRRSLTTRNLEQPARIRDIAAEAYLVRPGKERIIFLQDAAVLWDEWKDLVFYQDPVF</sequence>
<reference evidence="3 4" key="1">
    <citation type="journal article" date="2014" name="Nat. Commun.">
        <title>Klebsormidium flaccidum genome reveals primary factors for plant terrestrial adaptation.</title>
        <authorList>
            <person name="Hori K."/>
            <person name="Maruyama F."/>
            <person name="Fujisawa T."/>
            <person name="Togashi T."/>
            <person name="Yamamoto N."/>
            <person name="Seo M."/>
            <person name="Sato S."/>
            <person name="Yamada T."/>
            <person name="Mori H."/>
            <person name="Tajima N."/>
            <person name="Moriyama T."/>
            <person name="Ikeuchi M."/>
            <person name="Watanabe M."/>
            <person name="Wada H."/>
            <person name="Kobayashi K."/>
            <person name="Saito M."/>
            <person name="Masuda T."/>
            <person name="Sasaki-Sekimoto Y."/>
            <person name="Mashiguchi K."/>
            <person name="Awai K."/>
            <person name="Shimojima M."/>
            <person name="Masuda S."/>
            <person name="Iwai M."/>
            <person name="Nobusawa T."/>
            <person name="Narise T."/>
            <person name="Kondo S."/>
            <person name="Saito H."/>
            <person name="Sato R."/>
            <person name="Murakawa M."/>
            <person name="Ihara Y."/>
            <person name="Oshima-Yamada Y."/>
            <person name="Ohtaka K."/>
            <person name="Satoh M."/>
            <person name="Sonobe K."/>
            <person name="Ishii M."/>
            <person name="Ohtani R."/>
            <person name="Kanamori-Sato M."/>
            <person name="Honoki R."/>
            <person name="Miyazaki D."/>
            <person name="Mochizuki H."/>
            <person name="Umetsu J."/>
            <person name="Higashi K."/>
            <person name="Shibata D."/>
            <person name="Kamiya Y."/>
            <person name="Sato N."/>
            <person name="Nakamura Y."/>
            <person name="Tabata S."/>
            <person name="Ida S."/>
            <person name="Kurokawa K."/>
            <person name="Ohta H."/>
        </authorList>
    </citation>
    <scope>NUCLEOTIDE SEQUENCE [LARGE SCALE GENOMIC DNA]</scope>
    <source>
        <strain evidence="3 4">NIES-2285</strain>
    </source>
</reference>
<evidence type="ECO:0000256" key="1">
    <source>
        <dbReference type="SAM" id="MobiDB-lite"/>
    </source>
</evidence>
<feature type="compositionally biased region" description="Basic and acidic residues" evidence="1">
    <location>
        <begin position="483"/>
        <end position="494"/>
    </location>
</feature>
<evidence type="ECO:0000313" key="4">
    <source>
        <dbReference type="Proteomes" id="UP000054558"/>
    </source>
</evidence>
<accession>A0A1Y1IUF2</accession>
<feature type="domain" description="Ndc10" evidence="2">
    <location>
        <begin position="115"/>
        <end position="368"/>
    </location>
</feature>
<dbReference type="Proteomes" id="UP000054558">
    <property type="component" value="Unassembled WGS sequence"/>
</dbReference>
<dbReference type="OrthoDB" id="549491at2759"/>
<feature type="region of interest" description="Disordered" evidence="1">
    <location>
        <begin position="1"/>
        <end position="50"/>
    </location>
</feature>
<evidence type="ECO:0000313" key="3">
    <source>
        <dbReference type="EMBL" id="GAQ92307.1"/>
    </source>
</evidence>
<feature type="region of interest" description="Disordered" evidence="1">
    <location>
        <begin position="409"/>
        <end position="496"/>
    </location>
</feature>
<organism evidence="3 4">
    <name type="scientific">Klebsormidium nitens</name>
    <name type="common">Green alga</name>
    <name type="synonym">Ulothrix nitens</name>
    <dbReference type="NCBI Taxonomy" id="105231"/>
    <lineage>
        <taxon>Eukaryota</taxon>
        <taxon>Viridiplantae</taxon>
        <taxon>Streptophyta</taxon>
        <taxon>Klebsormidiophyceae</taxon>
        <taxon>Klebsormidiales</taxon>
        <taxon>Klebsormidiaceae</taxon>
        <taxon>Klebsormidium</taxon>
    </lineage>
</organism>
<feature type="compositionally biased region" description="Basic and acidic residues" evidence="1">
    <location>
        <begin position="1"/>
        <end position="13"/>
    </location>
</feature>
<dbReference type="InterPro" id="IPR031872">
    <property type="entry name" value="NDC10_II"/>
</dbReference>
<dbReference type="InterPro" id="IPR038279">
    <property type="entry name" value="Ndc10_dom2_sf"/>
</dbReference>
<dbReference type="Gene3D" id="1.10.443.20">
    <property type="entry name" value="Centromere DNA-binding protein complex CBF3 subunit, domain 2"/>
    <property type="match status" value="1"/>
</dbReference>
<feature type="compositionally biased region" description="Acidic residues" evidence="1">
    <location>
        <begin position="30"/>
        <end position="48"/>
    </location>
</feature>
<gene>
    <name evidence="3" type="ORF">KFL_009730030</name>
</gene>
<proteinExistence type="predicted"/>
<dbReference type="AlphaFoldDB" id="A0A1Y1IUF2"/>
<protein>
    <submittedName>
        <fullName evidence="3">Putative Integrase-like, catalytic core</fullName>
    </submittedName>
</protein>
<dbReference type="SUPFAM" id="SSF56349">
    <property type="entry name" value="DNA breaking-rejoining enzymes"/>
    <property type="match status" value="1"/>
</dbReference>
<keyword evidence="4" id="KW-1185">Reference proteome</keyword>
<evidence type="ECO:0000259" key="2">
    <source>
        <dbReference type="Pfam" id="PF16787"/>
    </source>
</evidence>
<dbReference type="EMBL" id="DF237922">
    <property type="protein sequence ID" value="GAQ92307.1"/>
    <property type="molecule type" value="Genomic_DNA"/>
</dbReference>